<accession>A0A8S5N1U5</accession>
<organism evidence="1">
    <name type="scientific">Siphoviridae sp. ctpbb7</name>
    <dbReference type="NCBI Taxonomy" id="2826465"/>
    <lineage>
        <taxon>Viruses</taxon>
        <taxon>Duplodnaviria</taxon>
        <taxon>Heunggongvirae</taxon>
        <taxon>Uroviricota</taxon>
        <taxon>Caudoviricetes</taxon>
    </lineage>
</organism>
<sequence>MKYKKRQAFADACRGEKVKIYTVYILSPST</sequence>
<name>A0A8S5N1U5_9CAUD</name>
<evidence type="ECO:0000313" key="1">
    <source>
        <dbReference type="EMBL" id="DAD88107.1"/>
    </source>
</evidence>
<dbReference type="EMBL" id="BK015035">
    <property type="protein sequence ID" value="DAD88107.1"/>
    <property type="molecule type" value="Genomic_DNA"/>
</dbReference>
<reference evidence="1" key="1">
    <citation type="journal article" date="2021" name="Proc. Natl. Acad. Sci. U.S.A.">
        <title>A Catalog of Tens of Thousands of Viruses from Human Metagenomes Reveals Hidden Associations with Chronic Diseases.</title>
        <authorList>
            <person name="Tisza M.J."/>
            <person name="Buck C.B."/>
        </authorList>
    </citation>
    <scope>NUCLEOTIDE SEQUENCE</scope>
    <source>
        <strain evidence="1">Ctpbb7</strain>
    </source>
</reference>
<protein>
    <submittedName>
        <fullName evidence="1">Uncharacterized protein</fullName>
    </submittedName>
</protein>
<proteinExistence type="predicted"/>